<keyword evidence="2" id="KW-1185">Reference proteome</keyword>
<comment type="caution">
    <text evidence="1">The sequence shown here is derived from an EMBL/GenBank/DDBJ whole genome shotgun (WGS) entry which is preliminary data.</text>
</comment>
<sequence length="139" mass="16025">MELREFTHDADPVRNRELFGLLGEYAASPAIRDALGGFISSEPGRRWFVMLEDGARVAAFGSLRRKRTAAHLLHLYALKENADIAVLERCIQEAREWGAACLLTADYWTRREFYFRYGFSSVRKVGRFVRFKKELGYGN</sequence>
<evidence type="ECO:0000313" key="2">
    <source>
        <dbReference type="Proteomes" id="UP000477488"/>
    </source>
</evidence>
<accession>A0A6L5XJX4</accession>
<dbReference type="AlphaFoldDB" id="A0A6L5XJX4"/>
<organism evidence="1 2">
    <name type="scientific">Desulfovibrio porci</name>
    <dbReference type="NCBI Taxonomy" id="2605782"/>
    <lineage>
        <taxon>Bacteria</taxon>
        <taxon>Pseudomonadati</taxon>
        <taxon>Thermodesulfobacteriota</taxon>
        <taxon>Desulfovibrionia</taxon>
        <taxon>Desulfovibrionales</taxon>
        <taxon>Desulfovibrionaceae</taxon>
        <taxon>Desulfovibrio</taxon>
    </lineage>
</organism>
<name>A0A6L5XJX4_9BACT</name>
<dbReference type="RefSeq" id="WP_154509492.1">
    <property type="nucleotide sequence ID" value="NZ_VUMH01000003.1"/>
</dbReference>
<dbReference type="EMBL" id="VUMH01000003">
    <property type="protein sequence ID" value="MSS27281.1"/>
    <property type="molecule type" value="Genomic_DNA"/>
</dbReference>
<gene>
    <name evidence="1" type="ORF">FYJ44_04300</name>
</gene>
<dbReference type="InterPro" id="IPR016181">
    <property type="entry name" value="Acyl_CoA_acyltransferase"/>
</dbReference>
<protein>
    <recommendedName>
        <fullName evidence="3">N-acetyltransferase domain-containing protein</fullName>
    </recommendedName>
</protein>
<proteinExistence type="predicted"/>
<evidence type="ECO:0008006" key="3">
    <source>
        <dbReference type="Google" id="ProtNLM"/>
    </source>
</evidence>
<reference evidence="1 2" key="1">
    <citation type="submission" date="2019-09" db="EMBL/GenBank/DDBJ databases">
        <title>In-depth cultivation of the pig gut microbiome towards novel bacterial diversity and tailored functional studies.</title>
        <authorList>
            <person name="Wylensek D."/>
            <person name="Hitch T.C.A."/>
            <person name="Clavel T."/>
        </authorList>
    </citation>
    <scope>NUCLEOTIDE SEQUENCE [LARGE SCALE GENOMIC DNA]</scope>
    <source>
        <strain evidence="1 2">PG-178-WT-4</strain>
    </source>
</reference>
<dbReference type="SUPFAM" id="SSF55729">
    <property type="entry name" value="Acyl-CoA N-acyltransferases (Nat)"/>
    <property type="match status" value="1"/>
</dbReference>
<evidence type="ECO:0000313" key="1">
    <source>
        <dbReference type="EMBL" id="MSS27281.1"/>
    </source>
</evidence>
<dbReference type="Proteomes" id="UP000477488">
    <property type="component" value="Unassembled WGS sequence"/>
</dbReference>